<feature type="binding site" evidence="6">
    <location>
        <position position="274"/>
    </location>
    <ligand>
        <name>a divalent metal cation</name>
        <dbReference type="ChEBI" id="CHEBI:60240"/>
        <label>1</label>
    </ligand>
</feature>
<protein>
    <recommendedName>
        <fullName evidence="6 7">Methionine aminopeptidase</fullName>
        <shortName evidence="6">MAP</shortName>
        <shortName evidence="6">MetAP</shortName>
        <ecNumber evidence="6 7">3.4.11.18</ecNumber>
    </recommendedName>
    <alternativeName>
        <fullName evidence="6">Peptidase M</fullName>
    </alternativeName>
</protein>
<evidence type="ECO:0000313" key="9">
    <source>
        <dbReference type="EMBL" id="MBC8531725.1"/>
    </source>
</evidence>
<sequence>MKIGRNDACWCGSGQKYKRCHMQMDERIEHYRALGHEVPGRELIKTPEQIARIKESAAVNNGLLDYITPFVKAGISTGEIDRLVEEYTRGAGAVPAPLHYNGFPKSVCTSLNSEVCHGIPSSDVVLKEGDIINVDVSTILDGYFSDASRMFMIGEVSDAAQRLVQVAKECVEVGIAALKPWGFMGDMGEAVHEHALKNGYSVVREIGGHGVGLEFHEEPFVSYVSKRGAEMLLVPGMMFTVEPMVNEGTDRVVTDEKNGWTVYTADGKLSAQWESMVLITEDGVEILSC</sequence>
<dbReference type="Gene3D" id="3.10.450.50">
    <property type="match status" value="1"/>
</dbReference>
<comment type="subunit">
    <text evidence="6">Monomer.</text>
</comment>
<dbReference type="EC" id="3.4.11.18" evidence="6 7"/>
<evidence type="ECO:0000256" key="6">
    <source>
        <dbReference type="HAMAP-Rule" id="MF_01974"/>
    </source>
</evidence>
<comment type="function">
    <text evidence="1 6">Removes the N-terminal methionine from nascent proteins. The N-terminal methionine is often cleaved when the second residue in the primary sequence is small and uncharged (Met-Ala-, Cys, Gly, Pro, Ser, Thr, or Val). Requires deformylation of the N(alpha)-formylated initiator methionine before it can be hydrolyzed.</text>
</comment>
<comment type="caution">
    <text evidence="9">The sequence shown here is derived from an EMBL/GenBank/DDBJ whole genome shotgun (WGS) entry which is preliminary data.</text>
</comment>
<comment type="catalytic activity">
    <reaction evidence="6 7">
        <text>Release of N-terminal amino acids, preferentially methionine, from peptides and arylamides.</text>
        <dbReference type="EC" id="3.4.11.18"/>
    </reaction>
</comment>
<dbReference type="GO" id="GO:0006508">
    <property type="term" value="P:proteolysis"/>
    <property type="evidence" value="ECO:0007669"/>
    <property type="project" value="UniProtKB-KW"/>
</dbReference>
<dbReference type="RefSeq" id="WP_249316334.1">
    <property type="nucleotide sequence ID" value="NZ_JACRSR010000002.1"/>
</dbReference>
<evidence type="ECO:0000256" key="7">
    <source>
        <dbReference type="RuleBase" id="RU003653"/>
    </source>
</evidence>
<dbReference type="GO" id="GO:0046872">
    <property type="term" value="F:metal ion binding"/>
    <property type="evidence" value="ECO:0007669"/>
    <property type="project" value="UniProtKB-UniRule"/>
</dbReference>
<organism evidence="9 10">
    <name type="scientific">Gehongia tenuis</name>
    <dbReference type="NCBI Taxonomy" id="2763655"/>
    <lineage>
        <taxon>Bacteria</taxon>
        <taxon>Bacillati</taxon>
        <taxon>Bacillota</taxon>
        <taxon>Clostridia</taxon>
        <taxon>Christensenellales</taxon>
        <taxon>Christensenellaceae</taxon>
        <taxon>Gehongia</taxon>
    </lineage>
</organism>
<dbReference type="NCBIfam" id="NF008970">
    <property type="entry name" value="PRK12318.1"/>
    <property type="match status" value="1"/>
</dbReference>
<feature type="domain" description="Peptidase M24" evidence="8">
    <location>
        <begin position="52"/>
        <end position="281"/>
    </location>
</feature>
<gene>
    <name evidence="6" type="primary">map</name>
    <name evidence="9" type="ORF">H8696_07670</name>
</gene>
<name>A0A926HQG8_9FIRM</name>
<feature type="binding site" evidence="6">
    <location>
        <position position="242"/>
    </location>
    <ligand>
        <name>a divalent metal cation</name>
        <dbReference type="ChEBI" id="CHEBI:60240"/>
        <label>2</label>
        <note>catalytic</note>
    </ligand>
</feature>
<dbReference type="SUPFAM" id="SSF103642">
    <property type="entry name" value="Sec-C motif"/>
    <property type="match status" value="1"/>
</dbReference>
<reference evidence="9" key="1">
    <citation type="submission" date="2020-08" db="EMBL/GenBank/DDBJ databases">
        <title>Genome public.</title>
        <authorList>
            <person name="Liu C."/>
            <person name="Sun Q."/>
        </authorList>
    </citation>
    <scope>NUCLEOTIDE SEQUENCE</scope>
    <source>
        <strain evidence="9">NSJ-53</strain>
    </source>
</reference>
<dbReference type="PANTHER" id="PTHR43330">
    <property type="entry name" value="METHIONINE AMINOPEPTIDASE"/>
    <property type="match status" value="1"/>
</dbReference>
<evidence type="ECO:0000256" key="3">
    <source>
        <dbReference type="ARBA" id="ARBA00022670"/>
    </source>
</evidence>
<evidence type="ECO:0000259" key="8">
    <source>
        <dbReference type="Pfam" id="PF00557"/>
    </source>
</evidence>
<dbReference type="InterPro" id="IPR002467">
    <property type="entry name" value="Pept_M24A_MAP1"/>
</dbReference>
<proteinExistence type="inferred from homology"/>
<evidence type="ECO:0000256" key="5">
    <source>
        <dbReference type="ARBA" id="ARBA00022801"/>
    </source>
</evidence>
<dbReference type="Pfam" id="PF02810">
    <property type="entry name" value="SEC-C"/>
    <property type="match status" value="1"/>
</dbReference>
<dbReference type="GO" id="GO:0004239">
    <property type="term" value="F:initiator methionyl aminopeptidase activity"/>
    <property type="evidence" value="ECO:0007669"/>
    <property type="project" value="UniProtKB-UniRule"/>
</dbReference>
<accession>A0A926HQG8</accession>
<dbReference type="Gene3D" id="3.90.230.10">
    <property type="entry name" value="Creatinase/methionine aminopeptidase superfamily"/>
    <property type="match status" value="1"/>
</dbReference>
<dbReference type="Pfam" id="PF00557">
    <property type="entry name" value="Peptidase_M24"/>
    <property type="match status" value="1"/>
</dbReference>
<feature type="binding site" evidence="6">
    <location>
        <position position="274"/>
    </location>
    <ligand>
        <name>a divalent metal cation</name>
        <dbReference type="ChEBI" id="CHEBI:60240"/>
        <label>2</label>
        <note>catalytic</note>
    </ligand>
</feature>
<dbReference type="InterPro" id="IPR004027">
    <property type="entry name" value="SEC_C_motif"/>
</dbReference>
<keyword evidence="10" id="KW-1185">Reference proteome</keyword>
<dbReference type="PANTHER" id="PTHR43330:SF8">
    <property type="entry name" value="METHIONINE AMINOPEPTIDASE 1D, MITOCHONDRIAL"/>
    <property type="match status" value="1"/>
</dbReference>
<evidence type="ECO:0000256" key="1">
    <source>
        <dbReference type="ARBA" id="ARBA00002521"/>
    </source>
</evidence>
<keyword evidence="5 6" id="KW-0378">Hydrolase</keyword>
<dbReference type="GO" id="GO:0070006">
    <property type="term" value="F:metalloaminopeptidase activity"/>
    <property type="evidence" value="ECO:0007669"/>
    <property type="project" value="UniProtKB-UniRule"/>
</dbReference>
<feature type="binding site" evidence="6">
    <location>
        <position position="146"/>
    </location>
    <ligand>
        <name>a divalent metal cation</name>
        <dbReference type="ChEBI" id="CHEBI:60240"/>
        <label>2</label>
        <note>catalytic</note>
    </ligand>
</feature>
<dbReference type="CDD" id="cd01086">
    <property type="entry name" value="MetAP1"/>
    <property type="match status" value="1"/>
</dbReference>
<dbReference type="NCBIfam" id="TIGR00500">
    <property type="entry name" value="met_pdase_I"/>
    <property type="match status" value="1"/>
</dbReference>
<feature type="binding site" evidence="6">
    <location>
        <position position="209"/>
    </location>
    <ligand>
        <name>a divalent metal cation</name>
        <dbReference type="ChEBI" id="CHEBI:60240"/>
        <label>2</label>
        <note>catalytic</note>
    </ligand>
</feature>
<feature type="binding site" evidence="6">
    <location>
        <position position="146"/>
    </location>
    <ligand>
        <name>a divalent metal cation</name>
        <dbReference type="ChEBI" id="CHEBI:60240"/>
        <label>1</label>
    </ligand>
</feature>
<feature type="binding site" evidence="6">
    <location>
        <position position="135"/>
    </location>
    <ligand>
        <name>a divalent metal cation</name>
        <dbReference type="ChEBI" id="CHEBI:60240"/>
        <label>1</label>
    </ligand>
</feature>
<evidence type="ECO:0000313" key="10">
    <source>
        <dbReference type="Proteomes" id="UP000623172"/>
    </source>
</evidence>
<evidence type="ECO:0000256" key="4">
    <source>
        <dbReference type="ARBA" id="ARBA00022723"/>
    </source>
</evidence>
<dbReference type="HAMAP" id="MF_01974">
    <property type="entry name" value="MetAP_1"/>
    <property type="match status" value="1"/>
</dbReference>
<keyword evidence="2 6" id="KW-0031">Aminopeptidase</keyword>
<keyword evidence="3 6" id="KW-0645">Protease</keyword>
<comment type="cofactor">
    <cofactor evidence="6">
        <name>Co(2+)</name>
        <dbReference type="ChEBI" id="CHEBI:48828"/>
    </cofactor>
    <cofactor evidence="6">
        <name>Zn(2+)</name>
        <dbReference type="ChEBI" id="CHEBI:29105"/>
    </cofactor>
    <cofactor evidence="6">
        <name>Mn(2+)</name>
        <dbReference type="ChEBI" id="CHEBI:29035"/>
    </cofactor>
    <cofactor evidence="6">
        <name>Fe(2+)</name>
        <dbReference type="ChEBI" id="CHEBI:29033"/>
    </cofactor>
    <text evidence="6">Binds 2 divalent metal cations per subunit. Has a high-affinity and a low affinity metal-binding site. The true nature of the physiological cofactor is under debate. The enzyme is active with cobalt, zinc, manganese or divalent iron ions. Most likely, methionine aminopeptidases function as mononuclear Fe(2+)-metalloproteases under physiological conditions, and the catalytically relevant metal-binding site has been assigned to the histidine-containing high-affinity site.</text>
</comment>
<dbReference type="SUPFAM" id="SSF55920">
    <property type="entry name" value="Creatinase/aminopeptidase"/>
    <property type="match status" value="1"/>
</dbReference>
<dbReference type="InterPro" id="IPR001714">
    <property type="entry name" value="Pept_M24_MAP"/>
</dbReference>
<dbReference type="InterPro" id="IPR036005">
    <property type="entry name" value="Creatinase/aminopeptidase-like"/>
</dbReference>
<feature type="binding site" evidence="6">
    <location>
        <position position="216"/>
    </location>
    <ligand>
        <name>substrate</name>
    </ligand>
</feature>
<evidence type="ECO:0000256" key="2">
    <source>
        <dbReference type="ARBA" id="ARBA00022438"/>
    </source>
</evidence>
<dbReference type="Proteomes" id="UP000623172">
    <property type="component" value="Unassembled WGS sequence"/>
</dbReference>
<feature type="binding site" evidence="6">
    <location>
        <position position="117"/>
    </location>
    <ligand>
        <name>substrate</name>
    </ligand>
</feature>
<dbReference type="PRINTS" id="PR00599">
    <property type="entry name" value="MAPEPTIDASE"/>
</dbReference>
<comment type="similarity">
    <text evidence="6">Belongs to the peptidase M24A family. Methionine aminopeptidase type 1 subfamily.</text>
</comment>
<dbReference type="AlphaFoldDB" id="A0A926HQG8"/>
<dbReference type="EMBL" id="JACRSR010000002">
    <property type="protein sequence ID" value="MBC8531725.1"/>
    <property type="molecule type" value="Genomic_DNA"/>
</dbReference>
<dbReference type="InterPro" id="IPR000994">
    <property type="entry name" value="Pept_M24"/>
</dbReference>
<keyword evidence="4 6" id="KW-0479">Metal-binding</keyword>